<dbReference type="SUPFAM" id="SSF50998">
    <property type="entry name" value="Quinoprotein alcohol dehydrogenase-like"/>
    <property type="match status" value="1"/>
</dbReference>
<gene>
    <name evidence="1" type="primary">EIF2AK3_2</name>
    <name evidence="1" type="ORF">OS493_001939</name>
</gene>
<organism evidence="1 2">
    <name type="scientific">Desmophyllum pertusum</name>
    <dbReference type="NCBI Taxonomy" id="174260"/>
    <lineage>
        <taxon>Eukaryota</taxon>
        <taxon>Metazoa</taxon>
        <taxon>Cnidaria</taxon>
        <taxon>Anthozoa</taxon>
        <taxon>Hexacorallia</taxon>
        <taxon>Scleractinia</taxon>
        <taxon>Caryophylliina</taxon>
        <taxon>Caryophylliidae</taxon>
        <taxon>Desmophyllum</taxon>
    </lineage>
</organism>
<name>A0A9W9Z4S3_9CNID</name>
<sequence length="198" mass="21363">MEFTSFPRASIVIKPQFDSDGETCGLIPSLDGGLYQVNGDKVEPIPFTADTLLGSFYKLPDGSILVGGKQATSCGLNPYSGKVRYICSADGCQLTESDGHHVQDSDVLVLKRTQQTIRAVDQRSGAERWNFSVGQHDVSFLEAVLSENGNGCCSEEDDEVFTEWSLRVSIPNGLVAAVNSHGSKKLKLCYGATNLIPL</sequence>
<dbReference type="AlphaFoldDB" id="A0A9W9Z4S3"/>
<accession>A0A9W9Z4S3</accession>
<dbReference type="EC" id="2.7.11.1" evidence="1"/>
<keyword evidence="2" id="KW-1185">Reference proteome</keyword>
<dbReference type="GO" id="GO:0004674">
    <property type="term" value="F:protein serine/threonine kinase activity"/>
    <property type="evidence" value="ECO:0007669"/>
    <property type="project" value="UniProtKB-EC"/>
</dbReference>
<keyword evidence="1" id="KW-0648">Protein biosynthesis</keyword>
<reference evidence="1" key="1">
    <citation type="submission" date="2023-01" db="EMBL/GenBank/DDBJ databases">
        <title>Genome assembly of the deep-sea coral Lophelia pertusa.</title>
        <authorList>
            <person name="Herrera S."/>
            <person name="Cordes E."/>
        </authorList>
    </citation>
    <scope>NUCLEOTIDE SEQUENCE</scope>
    <source>
        <strain evidence="1">USNM1676648</strain>
        <tissue evidence="1">Polyp</tissue>
    </source>
</reference>
<keyword evidence="1" id="KW-0808">Transferase</keyword>
<keyword evidence="1" id="KW-0418">Kinase</keyword>
<protein>
    <submittedName>
        <fullName evidence="1">Eukaryotic translation initiation factor 2-alpha kinase 3</fullName>
        <ecNumber evidence="1">2.7.11.1</ecNumber>
    </submittedName>
</protein>
<evidence type="ECO:0000313" key="1">
    <source>
        <dbReference type="EMBL" id="KAJ7375196.1"/>
    </source>
</evidence>
<comment type="caution">
    <text evidence="1">The sequence shown here is derived from an EMBL/GenBank/DDBJ whole genome shotgun (WGS) entry which is preliminary data.</text>
</comment>
<evidence type="ECO:0000313" key="2">
    <source>
        <dbReference type="Proteomes" id="UP001163046"/>
    </source>
</evidence>
<dbReference type="EMBL" id="MU826826">
    <property type="protein sequence ID" value="KAJ7375196.1"/>
    <property type="molecule type" value="Genomic_DNA"/>
</dbReference>
<dbReference type="Proteomes" id="UP001163046">
    <property type="component" value="Unassembled WGS sequence"/>
</dbReference>
<dbReference type="OrthoDB" id="341578at2759"/>
<dbReference type="InterPro" id="IPR011047">
    <property type="entry name" value="Quinoprotein_ADH-like_sf"/>
</dbReference>
<keyword evidence="1" id="KW-0396">Initiation factor</keyword>
<proteinExistence type="predicted"/>
<dbReference type="GO" id="GO:0003743">
    <property type="term" value="F:translation initiation factor activity"/>
    <property type="evidence" value="ECO:0007669"/>
    <property type="project" value="UniProtKB-KW"/>
</dbReference>